<gene>
    <name evidence="7 10" type="primary">pyrB</name>
    <name evidence="10" type="ORF">ATO7_10692</name>
</gene>
<dbReference type="Pfam" id="PF02729">
    <property type="entry name" value="OTCace_N"/>
    <property type="match status" value="1"/>
</dbReference>
<feature type="binding site" evidence="7">
    <location>
        <position position="65"/>
    </location>
    <ligand>
        <name>carbamoyl phosphate</name>
        <dbReference type="ChEBI" id="CHEBI:58228"/>
    </ligand>
</feature>
<feature type="binding site" evidence="7">
    <location>
        <position position="273"/>
    </location>
    <ligand>
        <name>carbamoyl phosphate</name>
        <dbReference type="ChEBI" id="CHEBI:58228"/>
    </ligand>
</feature>
<organism evidence="10 11">
    <name type="scientific">Oceanococcus atlanticus</name>
    <dbReference type="NCBI Taxonomy" id="1317117"/>
    <lineage>
        <taxon>Bacteria</taxon>
        <taxon>Pseudomonadati</taxon>
        <taxon>Pseudomonadota</taxon>
        <taxon>Gammaproteobacteria</taxon>
        <taxon>Chromatiales</taxon>
        <taxon>Oceanococcaceae</taxon>
        <taxon>Oceanococcus</taxon>
    </lineage>
</organism>
<dbReference type="RefSeq" id="WP_083561731.1">
    <property type="nucleotide sequence ID" value="NZ_AQQV01000002.1"/>
</dbReference>
<dbReference type="PANTHER" id="PTHR45753">
    <property type="entry name" value="ORNITHINE CARBAMOYLTRANSFERASE, MITOCHONDRIAL"/>
    <property type="match status" value="1"/>
</dbReference>
<comment type="pathway">
    <text evidence="1 7">Pyrimidine metabolism; UMP biosynthesis via de novo pathway; (S)-dihydroorotate from bicarbonate: step 2/3.</text>
</comment>
<feature type="domain" description="Aspartate/ornithine carbamoyltransferase Asp/Orn-binding" evidence="8">
    <location>
        <begin position="165"/>
        <end position="310"/>
    </location>
</feature>
<dbReference type="PRINTS" id="PR00101">
    <property type="entry name" value="ATCASE"/>
</dbReference>
<comment type="similarity">
    <text evidence="2 7">Belongs to the aspartate/ornithine carbamoyltransferase superfamily. ATCase family.</text>
</comment>
<evidence type="ECO:0000256" key="4">
    <source>
        <dbReference type="ARBA" id="ARBA00022975"/>
    </source>
</evidence>
<dbReference type="InterPro" id="IPR036901">
    <property type="entry name" value="Asp/Orn_carbamoylTrfase_sf"/>
</dbReference>
<dbReference type="UniPathway" id="UPA00070">
    <property type="reaction ID" value="UER00116"/>
</dbReference>
<dbReference type="AlphaFoldDB" id="A0A1Y1SFQ2"/>
<evidence type="ECO:0000256" key="3">
    <source>
        <dbReference type="ARBA" id="ARBA00022679"/>
    </source>
</evidence>
<evidence type="ECO:0000313" key="11">
    <source>
        <dbReference type="Proteomes" id="UP000192342"/>
    </source>
</evidence>
<feature type="binding site" evidence="7">
    <location>
        <position position="144"/>
    </location>
    <ligand>
        <name>carbamoyl phosphate</name>
        <dbReference type="ChEBI" id="CHEBI:58228"/>
    </ligand>
</feature>
<dbReference type="GO" id="GO:0016597">
    <property type="term" value="F:amino acid binding"/>
    <property type="evidence" value="ECO:0007669"/>
    <property type="project" value="InterPro"/>
</dbReference>
<feature type="binding site" evidence="7">
    <location>
        <position position="92"/>
    </location>
    <ligand>
        <name>L-aspartate</name>
        <dbReference type="ChEBI" id="CHEBI:29991"/>
    </ligand>
</feature>
<evidence type="ECO:0000259" key="9">
    <source>
        <dbReference type="Pfam" id="PF02729"/>
    </source>
</evidence>
<dbReference type="GO" id="GO:0006207">
    <property type="term" value="P:'de novo' pyrimidine nucleobase biosynthetic process"/>
    <property type="evidence" value="ECO:0007669"/>
    <property type="project" value="InterPro"/>
</dbReference>
<dbReference type="EMBL" id="AQQV01000002">
    <property type="protein sequence ID" value="ORE87504.1"/>
    <property type="molecule type" value="Genomic_DNA"/>
</dbReference>
<evidence type="ECO:0000256" key="2">
    <source>
        <dbReference type="ARBA" id="ARBA00008896"/>
    </source>
</evidence>
<evidence type="ECO:0000256" key="1">
    <source>
        <dbReference type="ARBA" id="ARBA00004852"/>
    </source>
</evidence>
<evidence type="ECO:0000313" key="10">
    <source>
        <dbReference type="EMBL" id="ORE87504.1"/>
    </source>
</evidence>
<dbReference type="PANTHER" id="PTHR45753:SF6">
    <property type="entry name" value="ASPARTATE CARBAMOYLTRANSFERASE"/>
    <property type="match status" value="1"/>
</dbReference>
<feature type="binding site" evidence="7">
    <location>
        <position position="232"/>
    </location>
    <ligand>
        <name>L-aspartate</name>
        <dbReference type="ChEBI" id="CHEBI:29991"/>
    </ligand>
</feature>
<dbReference type="NCBIfam" id="TIGR00670">
    <property type="entry name" value="asp_carb_tr"/>
    <property type="match status" value="1"/>
</dbReference>
<dbReference type="GO" id="GO:0004070">
    <property type="term" value="F:aspartate carbamoyltransferase activity"/>
    <property type="evidence" value="ECO:0007669"/>
    <property type="project" value="UniProtKB-UniRule"/>
</dbReference>
<accession>A0A1Y1SFQ2</accession>
<keyword evidence="4 7" id="KW-0665">Pyrimidine biosynthesis</keyword>
<feature type="binding site" evidence="7">
    <location>
        <position position="147"/>
    </location>
    <ligand>
        <name>carbamoyl phosphate</name>
        <dbReference type="ChEBI" id="CHEBI:58228"/>
    </ligand>
</feature>
<evidence type="ECO:0000256" key="7">
    <source>
        <dbReference type="HAMAP-Rule" id="MF_00001"/>
    </source>
</evidence>
<dbReference type="GO" id="GO:0005829">
    <property type="term" value="C:cytosol"/>
    <property type="evidence" value="ECO:0007669"/>
    <property type="project" value="TreeGrafter"/>
</dbReference>
<evidence type="ECO:0000256" key="6">
    <source>
        <dbReference type="ARBA" id="ARBA00048859"/>
    </source>
</evidence>
<dbReference type="HAMAP" id="MF_00001">
    <property type="entry name" value="Asp_carb_tr"/>
    <property type="match status" value="1"/>
</dbReference>
<dbReference type="InterPro" id="IPR002082">
    <property type="entry name" value="Asp_carbamoyltransf"/>
</dbReference>
<dbReference type="PROSITE" id="PS00097">
    <property type="entry name" value="CARBAMOYLTRANSFERASE"/>
    <property type="match status" value="1"/>
</dbReference>
<dbReference type="SUPFAM" id="SSF53671">
    <property type="entry name" value="Aspartate/ornithine carbamoyltransferase"/>
    <property type="match status" value="1"/>
</dbReference>
<feature type="binding site" evidence="7">
    <location>
        <position position="64"/>
    </location>
    <ligand>
        <name>carbamoyl phosphate</name>
        <dbReference type="ChEBI" id="CHEBI:58228"/>
    </ligand>
</feature>
<proteinExistence type="inferred from homology"/>
<evidence type="ECO:0000256" key="5">
    <source>
        <dbReference type="ARBA" id="ARBA00043884"/>
    </source>
</evidence>
<sequence>MNPQIDEHGQFRHLLTMQGLSADNIHSILDRAESFVSSPGSGPRTSAELKGRTIVNLFFEASTRTRSAFELAGKRLSADVLNMDVATSSTSKGETLLDTLKTLEAMDVDMFIVRHHASGAAQFIANQVRPGVAVLNAGDGRHAHPTQALLDVFTIRRHKPDFASLSVAIVGDILHSRVARSEIRALRALGVRDLRVIGPSTLLPSGLAELGAQPETDMDRGIEGADVIIMLRLQKERMSGHFLPSADEFYQRYGLTQSRLAGARADALVMHPGPINRGVEIESRVADGPQSVILQQVNHGVAVRMAIMSMILGQSGARR</sequence>
<comment type="caution">
    <text evidence="10">The sequence shown here is derived from an EMBL/GenBank/DDBJ whole genome shotgun (WGS) entry which is preliminary data.</text>
</comment>
<keyword evidence="11" id="KW-1185">Reference proteome</keyword>
<dbReference type="GO" id="GO:0006520">
    <property type="term" value="P:amino acid metabolic process"/>
    <property type="evidence" value="ECO:0007669"/>
    <property type="project" value="InterPro"/>
</dbReference>
<dbReference type="FunFam" id="3.40.50.1370:FF:000007">
    <property type="entry name" value="Aspartate carbamoyltransferase"/>
    <property type="match status" value="1"/>
</dbReference>
<evidence type="ECO:0000259" key="8">
    <source>
        <dbReference type="Pfam" id="PF00185"/>
    </source>
</evidence>
<dbReference type="InterPro" id="IPR006131">
    <property type="entry name" value="Asp_carbamoyltransf_Asp/Orn-bd"/>
</dbReference>
<dbReference type="EC" id="2.1.3.2" evidence="7"/>
<dbReference type="OrthoDB" id="9774690at2"/>
<feature type="binding site" evidence="7">
    <location>
        <position position="177"/>
    </location>
    <ligand>
        <name>L-aspartate</name>
        <dbReference type="ChEBI" id="CHEBI:29991"/>
    </ligand>
</feature>
<name>A0A1Y1SFQ2_9GAMM</name>
<dbReference type="Gene3D" id="3.40.50.1370">
    <property type="entry name" value="Aspartate/ornithine carbamoyltransferase"/>
    <property type="match status" value="2"/>
</dbReference>
<comment type="function">
    <text evidence="5 7">Catalyzes the condensation of carbamoyl phosphate and aspartate to form carbamoyl aspartate and inorganic phosphate, the committed step in the de novo pyrimidine nucleotide biosynthesis pathway.</text>
</comment>
<dbReference type="NCBIfam" id="NF002032">
    <property type="entry name" value="PRK00856.1"/>
    <property type="match status" value="1"/>
</dbReference>
<feature type="binding site" evidence="7">
    <location>
        <position position="114"/>
    </location>
    <ligand>
        <name>carbamoyl phosphate</name>
        <dbReference type="ChEBI" id="CHEBI:58228"/>
    </ligand>
</feature>
<dbReference type="Pfam" id="PF00185">
    <property type="entry name" value="OTCace"/>
    <property type="match status" value="1"/>
</dbReference>
<dbReference type="PRINTS" id="PR00100">
    <property type="entry name" value="AOTCASE"/>
</dbReference>
<dbReference type="STRING" id="1317117.ATO7_10692"/>
<protein>
    <recommendedName>
        <fullName evidence="7">Aspartate carbamoyltransferase</fullName>
        <ecNumber evidence="7">2.1.3.2</ecNumber>
    </recommendedName>
    <alternativeName>
        <fullName evidence="7">Aspartate transcarbamylase</fullName>
        <shortName evidence="7">ATCase</shortName>
    </alternativeName>
</protein>
<keyword evidence="3 7" id="KW-0808">Transferase</keyword>
<comment type="subunit">
    <text evidence="7">Heterododecamer (2C3:3R2) of six catalytic PyrB chains organized as two trimers (C3), and six regulatory PyrI chains organized as three dimers (R2).</text>
</comment>
<dbReference type="InterPro" id="IPR006130">
    <property type="entry name" value="Asp/Orn_carbamoylTrfase"/>
</dbReference>
<comment type="catalytic activity">
    <reaction evidence="6 7">
        <text>carbamoyl phosphate + L-aspartate = N-carbamoyl-L-aspartate + phosphate + H(+)</text>
        <dbReference type="Rhea" id="RHEA:20013"/>
        <dbReference type="ChEBI" id="CHEBI:15378"/>
        <dbReference type="ChEBI" id="CHEBI:29991"/>
        <dbReference type="ChEBI" id="CHEBI:32814"/>
        <dbReference type="ChEBI" id="CHEBI:43474"/>
        <dbReference type="ChEBI" id="CHEBI:58228"/>
        <dbReference type="EC" id="2.1.3.2"/>
    </reaction>
</comment>
<feature type="domain" description="Aspartate/ornithine carbamoyltransferase carbamoyl-P binding" evidence="9">
    <location>
        <begin position="12"/>
        <end position="156"/>
    </location>
</feature>
<dbReference type="InterPro" id="IPR006132">
    <property type="entry name" value="Asp/Orn_carbamoyltranf_P-bd"/>
</dbReference>
<reference evidence="10 11" key="1">
    <citation type="submission" date="2013-04" db="EMBL/GenBank/DDBJ databases">
        <title>Oceanococcus atlanticus 22II-S10r2 Genome Sequencing.</title>
        <authorList>
            <person name="Lai Q."/>
            <person name="Li G."/>
            <person name="Shao Z."/>
        </authorList>
    </citation>
    <scope>NUCLEOTIDE SEQUENCE [LARGE SCALE GENOMIC DNA]</scope>
    <source>
        <strain evidence="10 11">22II-S10r2</strain>
    </source>
</reference>
<dbReference type="GO" id="GO:0044205">
    <property type="term" value="P:'de novo' UMP biosynthetic process"/>
    <property type="evidence" value="ECO:0007669"/>
    <property type="project" value="UniProtKB-UniRule"/>
</dbReference>
<dbReference type="Proteomes" id="UP000192342">
    <property type="component" value="Unassembled WGS sequence"/>
</dbReference>
<feature type="binding site" evidence="7">
    <location>
        <position position="274"/>
    </location>
    <ligand>
        <name>carbamoyl phosphate</name>
        <dbReference type="ChEBI" id="CHEBI:58228"/>
    </ligand>
</feature>